<feature type="region of interest" description="Disordered" evidence="1">
    <location>
        <begin position="2356"/>
        <end position="2375"/>
    </location>
</feature>
<feature type="region of interest" description="Disordered" evidence="1">
    <location>
        <begin position="1950"/>
        <end position="1969"/>
    </location>
</feature>
<feature type="region of interest" description="Disordered" evidence="1">
    <location>
        <begin position="924"/>
        <end position="950"/>
    </location>
</feature>
<feature type="region of interest" description="Disordered" evidence="1">
    <location>
        <begin position="227"/>
        <end position="246"/>
    </location>
</feature>
<dbReference type="Proteomes" id="UP000232323">
    <property type="component" value="Unassembled WGS sequence"/>
</dbReference>
<feature type="region of interest" description="Disordered" evidence="1">
    <location>
        <begin position="1340"/>
        <end position="1375"/>
    </location>
</feature>
<feature type="compositionally biased region" description="Polar residues" evidence="1">
    <location>
        <begin position="1061"/>
        <end position="1070"/>
    </location>
</feature>
<feature type="region of interest" description="Disordered" evidence="1">
    <location>
        <begin position="424"/>
        <end position="511"/>
    </location>
</feature>
<feature type="region of interest" description="Disordered" evidence="1">
    <location>
        <begin position="2067"/>
        <end position="2086"/>
    </location>
</feature>
<protein>
    <submittedName>
        <fullName evidence="2">Uncharacterized protein</fullName>
    </submittedName>
</protein>
<gene>
    <name evidence="2" type="ORF">CEUSTIGMA_g6880.t1</name>
</gene>
<feature type="region of interest" description="Disordered" evidence="1">
    <location>
        <begin position="1471"/>
        <end position="1491"/>
    </location>
</feature>
<feature type="region of interest" description="Disordered" evidence="1">
    <location>
        <begin position="2293"/>
        <end position="2344"/>
    </location>
</feature>
<feature type="compositionally biased region" description="Polar residues" evidence="1">
    <location>
        <begin position="1012"/>
        <end position="1030"/>
    </location>
</feature>
<feature type="region of interest" description="Disordered" evidence="1">
    <location>
        <begin position="91"/>
        <end position="166"/>
    </location>
</feature>
<organism evidence="2 3">
    <name type="scientific">Chlamydomonas eustigma</name>
    <dbReference type="NCBI Taxonomy" id="1157962"/>
    <lineage>
        <taxon>Eukaryota</taxon>
        <taxon>Viridiplantae</taxon>
        <taxon>Chlorophyta</taxon>
        <taxon>core chlorophytes</taxon>
        <taxon>Chlorophyceae</taxon>
        <taxon>CS clade</taxon>
        <taxon>Chlamydomonadales</taxon>
        <taxon>Chlamydomonadaceae</taxon>
        <taxon>Chlamydomonas</taxon>
    </lineage>
</organism>
<feature type="compositionally biased region" description="Low complexity" evidence="1">
    <location>
        <begin position="2364"/>
        <end position="2375"/>
    </location>
</feature>
<evidence type="ECO:0000256" key="1">
    <source>
        <dbReference type="SAM" id="MobiDB-lite"/>
    </source>
</evidence>
<feature type="region of interest" description="Disordered" evidence="1">
    <location>
        <begin position="1508"/>
        <end position="1534"/>
    </location>
</feature>
<feature type="region of interest" description="Disordered" evidence="1">
    <location>
        <begin position="1051"/>
        <end position="1070"/>
    </location>
</feature>
<feature type="compositionally biased region" description="Polar residues" evidence="1">
    <location>
        <begin position="532"/>
        <end position="551"/>
    </location>
</feature>
<feature type="region of interest" description="Disordered" evidence="1">
    <location>
        <begin position="1012"/>
        <end position="1046"/>
    </location>
</feature>
<feature type="region of interest" description="Disordered" evidence="1">
    <location>
        <begin position="531"/>
        <end position="551"/>
    </location>
</feature>
<dbReference type="EMBL" id="BEGY01000042">
    <property type="protein sequence ID" value="GAX79439.1"/>
    <property type="molecule type" value="Genomic_DNA"/>
</dbReference>
<accession>A0A250X953</accession>
<feature type="compositionally biased region" description="Basic and acidic residues" evidence="1">
    <location>
        <begin position="108"/>
        <end position="136"/>
    </location>
</feature>
<reference evidence="2 3" key="1">
    <citation type="submission" date="2017-08" db="EMBL/GenBank/DDBJ databases">
        <title>Acidophilic green algal genome provides insights into adaptation to an acidic environment.</title>
        <authorList>
            <person name="Hirooka S."/>
            <person name="Hirose Y."/>
            <person name="Kanesaki Y."/>
            <person name="Higuchi S."/>
            <person name="Fujiwara T."/>
            <person name="Onuma R."/>
            <person name="Era A."/>
            <person name="Ohbayashi R."/>
            <person name="Uzuka A."/>
            <person name="Nozaki H."/>
            <person name="Yoshikawa H."/>
            <person name="Miyagishima S.Y."/>
        </authorList>
    </citation>
    <scope>NUCLEOTIDE SEQUENCE [LARGE SCALE GENOMIC DNA]</scope>
    <source>
        <strain evidence="2 3">NIES-2499</strain>
    </source>
</reference>
<feature type="compositionally biased region" description="Polar residues" evidence="1">
    <location>
        <begin position="475"/>
        <end position="484"/>
    </location>
</feature>
<feature type="region of interest" description="Disordered" evidence="1">
    <location>
        <begin position="746"/>
        <end position="782"/>
    </location>
</feature>
<feature type="region of interest" description="Disordered" evidence="1">
    <location>
        <begin position="810"/>
        <end position="866"/>
    </location>
</feature>
<feature type="compositionally biased region" description="Basic and acidic residues" evidence="1">
    <location>
        <begin position="1402"/>
        <end position="1418"/>
    </location>
</feature>
<feature type="compositionally biased region" description="Polar residues" evidence="1">
    <location>
        <begin position="746"/>
        <end position="756"/>
    </location>
</feature>
<proteinExistence type="predicted"/>
<feature type="region of interest" description="Disordered" evidence="1">
    <location>
        <begin position="1398"/>
        <end position="1418"/>
    </location>
</feature>
<feature type="compositionally biased region" description="Polar residues" evidence="1">
    <location>
        <begin position="2013"/>
        <end position="2032"/>
    </location>
</feature>
<evidence type="ECO:0000313" key="2">
    <source>
        <dbReference type="EMBL" id="GAX79439.1"/>
    </source>
</evidence>
<sequence length="2375" mass="252715">MTTAYSTSIDDHDGQHIPRPLMIMMTTAYFTSIDDHDGQHIPRPLMIMMTSIFHVHYILHILADLNSDVQGVISHPNHHDSLTSLSENIRTGTSEATSDSSSHHQTAPRHETAGEKPEDIGHANRLDDIGRGDHLTSLDVAESPPSVGQHNQHNQHNHQPSTSGPVLDHQLEEKAMLGASQGTDFAGPVPSVLLRPLERRGNAFLPHAFHDNNRGHPWSLIAEQADSAEDNHNPPQPGWAGQFTGATSSQASNQMLAIISAAATAATTAAASAMRDAWMPPNLLLGRHRQDIAHNDVQRVQGGRPLWWAAGPEHQQHPEQLMPPHPRRVSSPEPLPHPVHTRLVTLYPQPLQQRDNHNASGLRVVRLGDPMVSSKAGPGLSAGRLYYDRGVEVPSFQDLPQESPPEKQLQTNVGVISVPVELNEQHQHQQPRDQAGSSTATALPVDQRRSITIQEEQKAAGRSNKMMRPHIASDKQGQQNPQQDRGSRDRTATGPPLPPSPPAGGTDTEPAASSIFVTHGIVPPKVRLPKQAVQNSSTSAGASETANFPGNSQVLRADTTSASAPNTAPAAAAAAPRVPLALPPQLQASVSHALEVIRNPDLVRGQQAAAYPPVMDRLELQAAENITSSMLGGVFSYSAALAELDAIRRRTRLLSESTAGADHVNSRDRSSESLAAAAPAPYVPNAAWLHNEQPRKISMTEAIPPVHQPWEDEDGWDDLQVYQRAMEREVAYRAVSGSRAKIVPLLQQQKKQSVGPPSSAPRLSGIETAAPPSRKERHKQGSSLAAAVNFNQPVTGQAPAAGQKAAAAGFLPPGHHAQERSTTRISKTAADESKQQPELAGRSRSVSPLGQGRPKPRPTTVAFGRKVEAAMVRPAARAYSRRVTSPPLKPEASLLTAPASLSDAQQPAASPQFHAAARGALRATRGIRPPPPPFTPSTPESDFRSSATSSATDQLLSALASIVLREGSEAGGEESAVADSVAVRPHLPHTASRQEELLRRLRAAGMALLPQQVHSSRNYSDYSPRTQQHAQVAASEPRNQQHESYVAQLQPGKEAAPNASLPPSSRSPMQSSGLLAMMEAVITDPGATQLPPSPYMISDRLRSPASQSLITTARRALPRFIMVQDMSVPPTSLPATLPATLPAMMGTLSTNNLMSQQHPDYDRLAQTGLADSDVHEVEGDVMPSNAQSMRPGFFGVEHSQQRRVEHSQGTNMVRCDSVLHQSEAGVPGEQEASFRGDDWERQEERVLDILVDEVMGQVLARAAAKNQSNRSKAVQPREAPPALPVLLDAALQEQLVTQVLRQQLEEILIPMTNETINNNTPQPPGGLFDVAHDNRLPQAEASEDMRSQNQRVEQPSELVQPTLGDQEQSERMPDKYDDIQISAVASLGAELLDMQDPVPDLDLNHERSGKSIGDHHNVDTASASKFSFSDRDGSLLSFNAGQGGHQGVRSEGLGSEQYSLDSDFLLPQDSKLSSTSGLDPEASFPTLLPEASGGLPVPKTVAYSAEEEVPRPVPGQGSGGIISTPPLSSRASYSGSSKNLISAVDPASSAALSPGAAAEAAVLQQLQVPDLTQEAFSPPTSAVETAAPGEPEQTTQGRLETFCTGGQQEHGQASYVMDAEYSTPPTSLSVQTPRVGINKEVQTPERAAELCSPDPPATAPLPIITAMTGLLPPTLQVPYPVPVPFPALYPTPVLPVSPLSQYGTALTSTSSAAVPPPGPMLTYILPPAVLARAASRGGLQQKLQQSASPELGHDSMMASPSSTAVMMAQAQASAALAAARGAGGLRDTELPLGRFCLPGLEQILADSSTEFDFTDSFALRAQPRSSPLWGRRDLVGRPRAGVDRRQKDLERSYEEVSMEAMLAPPQQQQVGGKTSNIRSSSVVSAASASLHDSRAPKASAMLLDNAAGGTGLYPQQRSLVNPNHEEPFNINSMHSSLEYVSVSVAMSSAEHSSSSSQRDYGEGGLSTSNHVHVHRRVVPLVDLPNSSDQAPLAAVHKVNVQAVLPAGPAAATEAQSGSAIPSQHGHNTQLDKTSAEGMPTTTLPDWQAQDVVSETLPSWRQLMPQPLASATRASPSDAVDSPGLRTSWLKPTAVSSSLREAAAAEDSSVASRSKLLGDAAAAAAAAGVSSSALHPLNAPSDQQSWYGAAAGQPSGIDKGSSVTSVLTVRGLTPRFVIAAAGLQSENAADLQPPTLSSYKGPVKKLWRPQSMHSDVPEQGSPNDGTAPSRMTALMRERGSAYSGDAGGLHNREAPRGSMYWADVSDSATPDASIGSDAMSEVLNPGYQRFRAQKDVRSTTDQGLEEEVGSMQEGSEGEEEDMVESHAGGLTRRKNAGSKVLQGRLQGLSAKRKALMRQMRIQDPLLQSQSTSSSTS</sequence>
<comment type="caution">
    <text evidence="2">The sequence shown here is derived from an EMBL/GenBank/DDBJ whole genome shotgun (WGS) entry which is preliminary data.</text>
</comment>
<evidence type="ECO:0000313" key="3">
    <source>
        <dbReference type="Proteomes" id="UP000232323"/>
    </source>
</evidence>
<name>A0A250X953_9CHLO</name>
<feature type="compositionally biased region" description="Polar residues" evidence="1">
    <location>
        <begin position="1525"/>
        <end position="1534"/>
    </location>
</feature>
<feature type="region of interest" description="Disordered" evidence="1">
    <location>
        <begin position="2012"/>
        <end position="2037"/>
    </location>
</feature>
<feature type="compositionally biased region" description="Polar residues" evidence="1">
    <location>
        <begin position="91"/>
        <end position="105"/>
    </location>
</feature>
<feature type="region of interest" description="Disordered" evidence="1">
    <location>
        <begin position="2207"/>
        <end position="2228"/>
    </location>
</feature>
<feature type="compositionally biased region" description="Polar residues" evidence="1">
    <location>
        <begin position="1347"/>
        <end position="1366"/>
    </location>
</feature>
<feature type="compositionally biased region" description="Low complexity" evidence="1">
    <location>
        <begin position="149"/>
        <end position="159"/>
    </location>
</feature>
<keyword evidence="3" id="KW-1185">Reference proteome</keyword>